<evidence type="ECO:0000256" key="1">
    <source>
        <dbReference type="ARBA" id="ARBA00022559"/>
    </source>
</evidence>
<sequence length="188" mass="21154">MSRDVRDIDLFTGGTSELPVRGGAVGPTFACIIASQFWTLKFGDRFFYEHTGQAGSFTNSTVPPVLSSLSCSFFPVFNSSSIFFMAKFFSQSLLESLRFSVFEELMVAIFHLKSTTLRDKEEAKDVIRQIHELNKMTLAKIVCQVFKVKSLPQHLMVSDSKEGFPTLREFSSRQGLLEHFSVPCRGNT</sequence>
<dbReference type="PROSITE" id="PS50292">
    <property type="entry name" value="PEROXIDASE_3"/>
    <property type="match status" value="1"/>
</dbReference>
<dbReference type="Gene3D" id="1.10.640.10">
    <property type="entry name" value="Haem peroxidase domain superfamily, animal type"/>
    <property type="match status" value="1"/>
</dbReference>
<organism evidence="2 3">
    <name type="scientific">Cordylochernes scorpioides</name>
    <dbReference type="NCBI Taxonomy" id="51811"/>
    <lineage>
        <taxon>Eukaryota</taxon>
        <taxon>Metazoa</taxon>
        <taxon>Ecdysozoa</taxon>
        <taxon>Arthropoda</taxon>
        <taxon>Chelicerata</taxon>
        <taxon>Arachnida</taxon>
        <taxon>Pseudoscorpiones</taxon>
        <taxon>Cheliferoidea</taxon>
        <taxon>Chernetidae</taxon>
        <taxon>Cordylochernes</taxon>
    </lineage>
</organism>
<keyword evidence="1" id="KW-0575">Peroxidase</keyword>
<dbReference type="Pfam" id="PF03098">
    <property type="entry name" value="An_peroxidase"/>
    <property type="match status" value="1"/>
</dbReference>
<dbReference type="EMBL" id="CP092864">
    <property type="protein sequence ID" value="UYV64040.1"/>
    <property type="molecule type" value="Genomic_DNA"/>
</dbReference>
<keyword evidence="1" id="KW-0560">Oxidoreductase</keyword>
<dbReference type="Proteomes" id="UP001235939">
    <property type="component" value="Chromosome 02"/>
</dbReference>
<dbReference type="SUPFAM" id="SSF48113">
    <property type="entry name" value="Heme-dependent peroxidases"/>
    <property type="match status" value="1"/>
</dbReference>
<dbReference type="InterPro" id="IPR037120">
    <property type="entry name" value="Haem_peroxidase_sf_animal"/>
</dbReference>
<proteinExistence type="predicted"/>
<gene>
    <name evidence="2" type="ORF">LAZ67_2006377</name>
</gene>
<keyword evidence="3" id="KW-1185">Reference proteome</keyword>
<evidence type="ECO:0000313" key="2">
    <source>
        <dbReference type="EMBL" id="UYV64040.1"/>
    </source>
</evidence>
<dbReference type="PANTHER" id="PTHR11475:SF143">
    <property type="entry name" value="PUTATIVE-RELATED"/>
    <property type="match status" value="1"/>
</dbReference>
<dbReference type="InterPro" id="IPR010255">
    <property type="entry name" value="Haem_peroxidase_sf"/>
</dbReference>
<name>A0ABY6K8L1_9ARAC</name>
<dbReference type="PANTHER" id="PTHR11475">
    <property type="entry name" value="OXIDASE/PEROXIDASE"/>
    <property type="match status" value="1"/>
</dbReference>
<dbReference type="InterPro" id="IPR019791">
    <property type="entry name" value="Haem_peroxidase_animal"/>
</dbReference>
<reference evidence="2 3" key="1">
    <citation type="submission" date="2022-01" db="EMBL/GenBank/DDBJ databases">
        <title>A chromosomal length assembly of Cordylochernes scorpioides.</title>
        <authorList>
            <person name="Zeh D."/>
            <person name="Zeh J."/>
        </authorList>
    </citation>
    <scope>NUCLEOTIDE SEQUENCE [LARGE SCALE GENOMIC DNA]</scope>
    <source>
        <strain evidence="2">IN4F17</strain>
        <tissue evidence="2">Whole Body</tissue>
    </source>
</reference>
<protein>
    <submittedName>
        <fullName evidence="2">Uncharacterized protein</fullName>
    </submittedName>
</protein>
<evidence type="ECO:0000313" key="3">
    <source>
        <dbReference type="Proteomes" id="UP001235939"/>
    </source>
</evidence>
<accession>A0ABY6K8L1</accession>